<accession>A0AAE4VLL5</accession>
<keyword evidence="2" id="KW-1185">Reference proteome</keyword>
<evidence type="ECO:0000313" key="2">
    <source>
        <dbReference type="Proteomes" id="UP001289135"/>
    </source>
</evidence>
<name>A0AAE4VLL5_9RICK</name>
<organism evidence="1 2">
    <name type="scientific">Lyticum sinuosum</name>
    <dbReference type="NCBI Taxonomy" id="1332059"/>
    <lineage>
        <taxon>Bacteria</taxon>
        <taxon>Pseudomonadati</taxon>
        <taxon>Pseudomonadota</taxon>
        <taxon>Alphaproteobacteria</taxon>
        <taxon>Rickettsiales</taxon>
        <taxon>Lyticum</taxon>
    </lineage>
</organism>
<dbReference type="AlphaFoldDB" id="A0AAE4VLL5"/>
<proteinExistence type="predicted"/>
<gene>
    <name evidence="1" type="ORF">Lyticum_00227</name>
</gene>
<dbReference type="Proteomes" id="UP001289135">
    <property type="component" value="Unassembled WGS sequence"/>
</dbReference>
<evidence type="ECO:0000313" key="1">
    <source>
        <dbReference type="EMBL" id="MDZ5761066.1"/>
    </source>
</evidence>
<protein>
    <submittedName>
        <fullName evidence="1">Uncharacterized protein</fullName>
    </submittedName>
</protein>
<dbReference type="RefSeq" id="WP_322498497.1">
    <property type="nucleotide sequence ID" value="NZ_JARGYU010000001.1"/>
</dbReference>
<reference evidence="1" key="1">
    <citation type="submission" date="2023-02" db="EMBL/GenBank/DDBJ databases">
        <title>Host association and intracellularity evolved multiple times independently in the Rickettsiales.</title>
        <authorList>
            <person name="Castelli M."/>
            <person name="Nardi T."/>
            <person name="Gammuto L."/>
            <person name="Bellinzona G."/>
            <person name="Sabaneyeva E."/>
            <person name="Potekhin A."/>
            <person name="Serra V."/>
            <person name="Petroni G."/>
            <person name="Sassera D."/>
        </authorList>
    </citation>
    <scope>NUCLEOTIDE SEQUENCE</scope>
    <source>
        <strain evidence="1">USBL-36I1</strain>
    </source>
</reference>
<comment type="caution">
    <text evidence="1">The sequence shown here is derived from an EMBL/GenBank/DDBJ whole genome shotgun (WGS) entry which is preliminary data.</text>
</comment>
<sequence length="1264" mass="151901">MFFNLPKIVSYSEINSILKNIFDNIDITNESWKYNYYFYENYSECAMYVILPDWMVDNINLEQQDLNYNNSNNYKEFEDYTNLELSNNNLNNIKNKISNQEVKRKLYFINYSDFLLKKEYLLDKLFPNNNFNINKYNYKIATEDDEKIAIAQALLIIENDNLNKIKERLKEEIIHFCDEEFLSYDRDIEINHDEINEIRLFLKEFYSDIRNFNDYDYNIEFISFTTNSRLKQAIMVADKILNQQNLVFSAKYKWDVFHKFFSSSQNSKFSHKSNSFEEKLVPKFCFISDPLCSNLSFALQELVCNSSMNFIFLFWGLNHSIINMINEDRILSSNIRKWKSSNIGFFLNSQYKFKYKSIPYLQIYNWFVIDNNNIFLDKIEDLSISPYHRDNNLKMRYNYEMFITSNNIFDNNYDYLNIIKFLPESNSIISYLSNAFSYILEYSKNTIISINSVTFVVQKRKEDFNKYILYFIEDNKELFNKSDEIYSDDIQKTKYHKLDDFLSCFFSIIKSPIQYISFLYKKIKLLYNNDKKIDNTKIDQLNNLEIITDEENKHLLNFLHILYTYSNYNRYLLDIINKIDLNKNFNIYNYWQDLVISEISEEEDKYQKDIAIFLINQLIDFKSKIIFFISNIYLNNELFDRNSIIQLSYIHINYIKELMTKLNFFFEDFRMNNNGKLYINDNDNFNFDDVIFYLEKINNLINNYYFDINSDLISENFIVFYKFFVEFTFNKISNKIDNNFSPNLNISINNYNIDNKKIDNKKININILTIEEFLLNNPENSSGFNYNNNINNDINYTNNLIFYCDSSEFTKNKTIQIQQIDNIIIWMLSYNNLYINKCKNNIPLQFFCQKNNINTEILYNKENNVEKKDETPPASVSPPFSMRPLYFNYYSISKLILNPYLYYVENILQIKSSNIDNHKYIFNKTLKIAISETNSYLIDCINLFHEKQNSLKIYNSNFITKDIDNNTDYSNNYLKLNEIENPINIITNDSIESINDCLEETYINYINSLETNFYLLLEKSTKYVYFTWREKIRNIGKWILLIEENFLRDFKIQKSLVEQKFSWKFDIIVPNNIIRKSDEEFNNEDYFANKYFNNNLENKNLINNLENNDHSTIPFKIYGYVDRVDYIINSDKNEIIFTKYKNNNVKKSEIVEQLSLAVITMFSGDLTAIENANVKLRILEIDYQDFPVVKEIYVKKPLYKSLIYKISKLLKIYYGVVKILWGIEESLYKDQDKDNEMDGNIGLYNDFSYNMTDNLWKDGYLLLT</sequence>
<dbReference type="EMBL" id="JARGYU010000001">
    <property type="protein sequence ID" value="MDZ5761066.1"/>
    <property type="molecule type" value="Genomic_DNA"/>
</dbReference>